<feature type="region of interest" description="Disordered" evidence="1">
    <location>
        <begin position="1"/>
        <end position="27"/>
    </location>
</feature>
<protein>
    <submittedName>
        <fullName evidence="2">Uncharacterized protein</fullName>
    </submittedName>
</protein>
<organism evidence="2 3">
    <name type="scientific">Pseudomonas putida</name>
    <name type="common">Arthrobacter siderocapsulatus</name>
    <dbReference type="NCBI Taxonomy" id="303"/>
    <lineage>
        <taxon>Bacteria</taxon>
        <taxon>Pseudomonadati</taxon>
        <taxon>Pseudomonadota</taxon>
        <taxon>Gammaproteobacteria</taxon>
        <taxon>Pseudomonadales</taxon>
        <taxon>Pseudomonadaceae</taxon>
        <taxon>Pseudomonas</taxon>
    </lineage>
</organism>
<evidence type="ECO:0000256" key="1">
    <source>
        <dbReference type="SAM" id="MobiDB-lite"/>
    </source>
</evidence>
<dbReference type="AlphaFoldDB" id="A0A7U6M284"/>
<feature type="compositionally biased region" description="Basic and acidic residues" evidence="1">
    <location>
        <begin position="17"/>
        <end position="27"/>
    </location>
</feature>
<evidence type="ECO:0000313" key="2">
    <source>
        <dbReference type="EMBL" id="BBU44503.1"/>
    </source>
</evidence>
<gene>
    <name evidence="2" type="ORF">PPTS312_24180</name>
</gene>
<reference evidence="2 3" key="1">
    <citation type="submission" date="2020-01" db="EMBL/GenBank/DDBJ databases">
        <title>Complete Genome Sequence of Pseudomonas putida Strain TS312, Harboring the HdtS type N-acyl-homoserine Lactone Synthase, Isolated from a Paper Mill.</title>
        <authorList>
            <person name="Hosoe A."/>
            <person name="Suenaga T."/>
            <person name="Sugi T."/>
            <person name="Izumi T."/>
            <person name="Nagai N."/>
            <person name="Terada A."/>
        </authorList>
    </citation>
    <scope>NUCLEOTIDE SEQUENCE [LARGE SCALE GENOMIC DNA]</scope>
    <source>
        <strain evidence="2 3">TS312</strain>
    </source>
</reference>
<dbReference type="EMBL" id="AP022324">
    <property type="protein sequence ID" value="BBU44503.1"/>
    <property type="molecule type" value="Genomic_DNA"/>
</dbReference>
<name>A0A7U6M284_PSEPU</name>
<dbReference type="RefSeq" id="WP_019097296.1">
    <property type="nucleotide sequence ID" value="NZ_AP022324.1"/>
</dbReference>
<accession>A0A7U6M284</accession>
<dbReference type="Proteomes" id="UP000464661">
    <property type="component" value="Chromosome"/>
</dbReference>
<evidence type="ECO:0000313" key="3">
    <source>
        <dbReference type="Proteomes" id="UP000464661"/>
    </source>
</evidence>
<sequence>MQDEPKAELPGNDEQQTLEHVESEVKLSRRKRGVAPVMEMACAPGYKHVGDDCVMANIDFE</sequence>
<proteinExistence type="predicted"/>